<feature type="transmembrane region" description="Helical" evidence="1">
    <location>
        <begin position="25"/>
        <end position="45"/>
    </location>
</feature>
<dbReference type="RefSeq" id="WP_220681569.1">
    <property type="nucleotide sequence ID" value="NZ_CP037968.1"/>
</dbReference>
<dbReference type="KEGG" id="mfk:E2N92_12870"/>
<name>A0A8G1A4H5_9EURY</name>
<keyword evidence="1" id="KW-0472">Membrane</keyword>
<keyword evidence="1" id="KW-1133">Transmembrane helix</keyword>
<reference evidence="2" key="1">
    <citation type="journal article" date="2005" name="Int. J. Syst. Evol. Microbiol.">
        <title>Methanofollis formosanus sp. nov., isolated from a fish pond.</title>
        <authorList>
            <person name="Wu S.Y."/>
            <person name="Chen S.C."/>
            <person name="Lai M.C."/>
        </authorList>
    </citation>
    <scope>NUCLEOTIDE SEQUENCE</scope>
    <source>
        <strain evidence="2">ML15</strain>
    </source>
</reference>
<organism evidence="2 3">
    <name type="scientific">Methanofollis formosanus</name>
    <dbReference type="NCBI Taxonomy" id="299308"/>
    <lineage>
        <taxon>Archaea</taxon>
        <taxon>Methanobacteriati</taxon>
        <taxon>Methanobacteriota</taxon>
        <taxon>Stenosarchaea group</taxon>
        <taxon>Methanomicrobia</taxon>
        <taxon>Methanomicrobiales</taxon>
        <taxon>Methanomicrobiaceae</taxon>
        <taxon>Methanofollis</taxon>
    </lineage>
</organism>
<evidence type="ECO:0000313" key="2">
    <source>
        <dbReference type="EMBL" id="QYZ80259.1"/>
    </source>
</evidence>
<reference evidence="2" key="2">
    <citation type="submission" date="2019-03" db="EMBL/GenBank/DDBJ databases">
        <authorList>
            <person name="Chen S.-C."/>
            <person name="Wu S.-Y."/>
            <person name="Lai M.-C."/>
        </authorList>
    </citation>
    <scope>NUCLEOTIDE SEQUENCE</scope>
    <source>
        <strain evidence="2">ML15</strain>
    </source>
</reference>
<gene>
    <name evidence="2" type="ORF">E2N92_12870</name>
</gene>
<accession>A0A8G1A4H5</accession>
<dbReference type="AlphaFoldDB" id="A0A8G1A4H5"/>
<dbReference type="Proteomes" id="UP000826709">
    <property type="component" value="Chromosome"/>
</dbReference>
<evidence type="ECO:0000313" key="3">
    <source>
        <dbReference type="Proteomes" id="UP000826709"/>
    </source>
</evidence>
<keyword evidence="3" id="KW-1185">Reference proteome</keyword>
<dbReference type="OrthoDB" id="376206at2157"/>
<protein>
    <submittedName>
        <fullName evidence="2">Uncharacterized protein</fullName>
    </submittedName>
</protein>
<dbReference type="EMBL" id="CP037968">
    <property type="protein sequence ID" value="QYZ80259.1"/>
    <property type="molecule type" value="Genomic_DNA"/>
</dbReference>
<sequence>MNDSFDSTYIIRKERFDEFLADVEGLALTAYTVPAFTALDLYLLIDMNRDIAVRVVWRPETTVKEIKALDAKWFLEDY</sequence>
<proteinExistence type="predicted"/>
<keyword evidence="1" id="KW-0812">Transmembrane</keyword>
<evidence type="ECO:0000256" key="1">
    <source>
        <dbReference type="SAM" id="Phobius"/>
    </source>
</evidence>